<keyword evidence="5 7" id="KW-1133">Transmembrane helix</keyword>
<keyword evidence="4 7" id="KW-0812">Transmembrane</keyword>
<keyword evidence="6 7" id="KW-0472">Membrane</keyword>
<evidence type="ECO:0000256" key="6">
    <source>
        <dbReference type="ARBA" id="ARBA00023136"/>
    </source>
</evidence>
<dbReference type="PANTHER" id="PTHR43744:SF9">
    <property type="entry name" value="POLYGALACTURONAN_RHAMNOGALACTURONAN TRANSPORT SYSTEM PERMEASE PROTEIN YTCP"/>
    <property type="match status" value="1"/>
</dbReference>
<evidence type="ECO:0000256" key="7">
    <source>
        <dbReference type="RuleBase" id="RU363032"/>
    </source>
</evidence>
<keyword evidence="2 7" id="KW-0813">Transport</keyword>
<dbReference type="GO" id="GO:0055085">
    <property type="term" value="P:transmembrane transport"/>
    <property type="evidence" value="ECO:0007669"/>
    <property type="project" value="InterPro"/>
</dbReference>
<feature type="domain" description="ABC transmembrane type-1" evidence="8">
    <location>
        <begin position="82"/>
        <end position="275"/>
    </location>
</feature>
<dbReference type="EMBL" id="BRLB01000018">
    <property type="protein sequence ID" value="GKX31493.1"/>
    <property type="molecule type" value="Genomic_DNA"/>
</dbReference>
<dbReference type="Gene3D" id="1.10.3720.10">
    <property type="entry name" value="MetI-like"/>
    <property type="match status" value="1"/>
</dbReference>
<keyword evidence="10" id="KW-1185">Reference proteome</keyword>
<dbReference type="PROSITE" id="PS50928">
    <property type="entry name" value="ABC_TM1"/>
    <property type="match status" value="1"/>
</dbReference>
<dbReference type="Pfam" id="PF00528">
    <property type="entry name" value="BPD_transp_1"/>
    <property type="match status" value="1"/>
</dbReference>
<dbReference type="Proteomes" id="UP001144256">
    <property type="component" value="Unassembled WGS sequence"/>
</dbReference>
<organism evidence="9 10">
    <name type="scientific">Vallitalea longa</name>
    <dbReference type="NCBI Taxonomy" id="2936439"/>
    <lineage>
        <taxon>Bacteria</taxon>
        <taxon>Bacillati</taxon>
        <taxon>Bacillota</taxon>
        <taxon>Clostridia</taxon>
        <taxon>Lachnospirales</taxon>
        <taxon>Vallitaleaceae</taxon>
        <taxon>Vallitalea</taxon>
    </lineage>
</organism>
<dbReference type="AlphaFoldDB" id="A0A9W5YFR4"/>
<dbReference type="InterPro" id="IPR000515">
    <property type="entry name" value="MetI-like"/>
</dbReference>
<feature type="transmembrane region" description="Helical" evidence="7">
    <location>
        <begin position="86"/>
        <end position="105"/>
    </location>
</feature>
<dbReference type="PANTHER" id="PTHR43744">
    <property type="entry name" value="ABC TRANSPORTER PERMEASE PROTEIN MG189-RELATED-RELATED"/>
    <property type="match status" value="1"/>
</dbReference>
<dbReference type="GO" id="GO:0005886">
    <property type="term" value="C:plasma membrane"/>
    <property type="evidence" value="ECO:0007669"/>
    <property type="project" value="UniProtKB-SubCell"/>
</dbReference>
<evidence type="ECO:0000256" key="3">
    <source>
        <dbReference type="ARBA" id="ARBA00022475"/>
    </source>
</evidence>
<evidence type="ECO:0000256" key="5">
    <source>
        <dbReference type="ARBA" id="ARBA00022989"/>
    </source>
</evidence>
<evidence type="ECO:0000313" key="10">
    <source>
        <dbReference type="Proteomes" id="UP001144256"/>
    </source>
</evidence>
<evidence type="ECO:0000256" key="2">
    <source>
        <dbReference type="ARBA" id="ARBA00022448"/>
    </source>
</evidence>
<proteinExistence type="inferred from homology"/>
<comment type="subcellular location">
    <subcellularLocation>
        <location evidence="1 7">Cell membrane</location>
        <topology evidence="1 7">Multi-pass membrane protein</topology>
    </subcellularLocation>
</comment>
<dbReference type="CDD" id="cd06261">
    <property type="entry name" value="TM_PBP2"/>
    <property type="match status" value="1"/>
</dbReference>
<evidence type="ECO:0000256" key="1">
    <source>
        <dbReference type="ARBA" id="ARBA00004651"/>
    </source>
</evidence>
<keyword evidence="3" id="KW-1003">Cell membrane</keyword>
<accession>A0A9W5YFR4</accession>
<feature type="transmembrane region" description="Helical" evidence="7">
    <location>
        <begin position="21"/>
        <end position="43"/>
    </location>
</feature>
<reference evidence="9" key="1">
    <citation type="submission" date="2022-06" db="EMBL/GenBank/DDBJ databases">
        <title>Vallitalea longa sp. nov., an anaerobic bacterium isolated from marine sediment.</title>
        <authorList>
            <person name="Hirano S."/>
            <person name="Terahara T."/>
            <person name="Mori K."/>
            <person name="Hamada M."/>
            <person name="Matsumoto R."/>
            <person name="Kobayashi T."/>
        </authorList>
    </citation>
    <scope>NUCLEOTIDE SEQUENCE</scope>
    <source>
        <strain evidence="9">SH18-1</strain>
    </source>
</reference>
<feature type="transmembrane region" description="Helical" evidence="7">
    <location>
        <begin position="149"/>
        <end position="169"/>
    </location>
</feature>
<feature type="transmembrane region" description="Helical" evidence="7">
    <location>
        <begin position="191"/>
        <end position="213"/>
    </location>
</feature>
<dbReference type="SUPFAM" id="SSF161098">
    <property type="entry name" value="MetI-like"/>
    <property type="match status" value="1"/>
</dbReference>
<evidence type="ECO:0000259" key="8">
    <source>
        <dbReference type="PROSITE" id="PS50928"/>
    </source>
</evidence>
<name>A0A9W5YFR4_9FIRM</name>
<comment type="caution">
    <text evidence="9">The sequence shown here is derived from an EMBL/GenBank/DDBJ whole genome shotgun (WGS) entry which is preliminary data.</text>
</comment>
<evidence type="ECO:0000256" key="4">
    <source>
        <dbReference type="ARBA" id="ARBA00022692"/>
    </source>
</evidence>
<gene>
    <name evidence="9" type="ORF">SH1V18_39730</name>
</gene>
<feature type="transmembrane region" description="Helical" evidence="7">
    <location>
        <begin position="268"/>
        <end position="288"/>
    </location>
</feature>
<sequence>MKRLNKHPKTTMSFDDKIYFGGVNIVLFIIFILVLYPVVYIVSSSFSSATAVMTGKVVLWPVDFSLEGYKAVMRYDKVFIGFRNTVFYTVVGTSFNIMLTMIGAYPLARKGLPGKGILMFIFSFTMIFTGGMIPTYMLVRSLGIMNTPLAMILPGALSVYNLIIARTFIQNSIPNELLEAAQLDGCNDFKYFFKIVLPLSKAIIAVLVLFYAVGHWNQYFKAFLYLRDPDIQPLQIVLRDILIANTTDPSMLGGSDADAEALEGLSNLLRYSLIVISSAPIICVYPFIQKYFDKGIMIGSLKG</sequence>
<feature type="transmembrane region" description="Helical" evidence="7">
    <location>
        <begin position="117"/>
        <end position="137"/>
    </location>
</feature>
<comment type="similarity">
    <text evidence="7">Belongs to the binding-protein-dependent transport system permease family.</text>
</comment>
<evidence type="ECO:0000313" key="9">
    <source>
        <dbReference type="EMBL" id="GKX31493.1"/>
    </source>
</evidence>
<dbReference type="InterPro" id="IPR035906">
    <property type="entry name" value="MetI-like_sf"/>
</dbReference>
<protein>
    <submittedName>
        <fullName evidence="9">Sugar ABC transporter permease</fullName>
    </submittedName>
</protein>
<dbReference type="RefSeq" id="WP_281818600.1">
    <property type="nucleotide sequence ID" value="NZ_BRLB01000018.1"/>
</dbReference>